<feature type="transmembrane region" description="Helical" evidence="1">
    <location>
        <begin position="164"/>
        <end position="192"/>
    </location>
</feature>
<dbReference type="EMBL" id="BAABHX010000003">
    <property type="protein sequence ID" value="GAA5091601.1"/>
    <property type="molecule type" value="Genomic_DNA"/>
</dbReference>
<protein>
    <recommendedName>
        <fullName evidence="4">Glycosyltransferase RgtA/B/C/D-like domain-containing protein</fullName>
    </recommendedName>
</protein>
<feature type="transmembrane region" description="Helical" evidence="1">
    <location>
        <begin position="139"/>
        <end position="157"/>
    </location>
</feature>
<keyword evidence="1" id="KW-1133">Transmembrane helix</keyword>
<feature type="transmembrane region" description="Helical" evidence="1">
    <location>
        <begin position="114"/>
        <end position="133"/>
    </location>
</feature>
<gene>
    <name evidence="2" type="ORF">GCM10023210_19240</name>
</gene>
<evidence type="ECO:0008006" key="4">
    <source>
        <dbReference type="Google" id="ProtNLM"/>
    </source>
</evidence>
<feature type="transmembrane region" description="Helical" evidence="1">
    <location>
        <begin position="284"/>
        <end position="304"/>
    </location>
</feature>
<sequence>MKTVQNIILFLSVLLLIGLVYISFFNVYQTDDYIFSYSTEKLGLIKNIQDFYMKWGGRYFGYTINMFNPVSYDPDNIVPKIYPLFLLSSFITVVTLNFKRYFNYSLSESFKKSLLLFFFYSIALVSLPEHYYWFTGSNVYFLPVILSVILSLFYGKYLENKNKLWLVLSILLIMILMGSNELLALLLLGILVFLYSQNSSKENMILLIIGTAGLLVSFLAPGNFNRMAESTDVFYIKWLKKIAFFGFNAVYIFVKVIFLIPLFIAVFEKELNCIKEKTTFKKAFIVWIISFLPLLLLAYILNVIGRQFENIIFFYLVTLSVVFMYKYRNIRKFWWVSIIVIFLPETDLFRKDYSNYNIDYNMNNFVKEIFISDLGEYDQEIENRVSLLKNSKKDSICIDKIKNVPKILYFDELSSVHEEKKYVNDQLEKYFHKKYIRIK</sequence>
<keyword evidence="1" id="KW-0472">Membrane</keyword>
<feature type="transmembrane region" description="Helical" evidence="1">
    <location>
        <begin position="242"/>
        <end position="264"/>
    </location>
</feature>
<dbReference type="RefSeq" id="WP_345202977.1">
    <property type="nucleotide sequence ID" value="NZ_BAABHX010000003.1"/>
</dbReference>
<dbReference type="Pfam" id="PF19528">
    <property type="entry name" value="DUF6056"/>
    <property type="match status" value="1"/>
</dbReference>
<organism evidence="2 3">
    <name type="scientific">Chryseobacterium ginsengisoli</name>
    <dbReference type="NCBI Taxonomy" id="363853"/>
    <lineage>
        <taxon>Bacteria</taxon>
        <taxon>Pseudomonadati</taxon>
        <taxon>Bacteroidota</taxon>
        <taxon>Flavobacteriia</taxon>
        <taxon>Flavobacteriales</taxon>
        <taxon>Weeksellaceae</taxon>
        <taxon>Chryseobacterium group</taxon>
        <taxon>Chryseobacterium</taxon>
    </lineage>
</organism>
<evidence type="ECO:0000256" key="1">
    <source>
        <dbReference type="SAM" id="Phobius"/>
    </source>
</evidence>
<accession>A0ABP9M6N0</accession>
<reference evidence="3" key="1">
    <citation type="journal article" date="2019" name="Int. J. Syst. Evol. Microbiol.">
        <title>The Global Catalogue of Microorganisms (GCM) 10K type strain sequencing project: providing services to taxonomists for standard genome sequencing and annotation.</title>
        <authorList>
            <consortium name="The Broad Institute Genomics Platform"/>
            <consortium name="The Broad Institute Genome Sequencing Center for Infectious Disease"/>
            <person name="Wu L."/>
            <person name="Ma J."/>
        </authorList>
    </citation>
    <scope>NUCLEOTIDE SEQUENCE [LARGE SCALE GENOMIC DNA]</scope>
    <source>
        <strain evidence="3">JCM 18019</strain>
    </source>
</reference>
<evidence type="ECO:0000313" key="3">
    <source>
        <dbReference type="Proteomes" id="UP001500353"/>
    </source>
</evidence>
<feature type="transmembrane region" description="Helical" evidence="1">
    <location>
        <begin position="81"/>
        <end position="102"/>
    </location>
</feature>
<feature type="transmembrane region" description="Helical" evidence="1">
    <location>
        <begin position="204"/>
        <end position="221"/>
    </location>
</feature>
<keyword evidence="1" id="KW-0812">Transmembrane</keyword>
<proteinExistence type="predicted"/>
<feature type="transmembrane region" description="Helical" evidence="1">
    <location>
        <begin position="7"/>
        <end position="28"/>
    </location>
</feature>
<dbReference type="InterPro" id="IPR045691">
    <property type="entry name" value="DUF6056"/>
</dbReference>
<keyword evidence="3" id="KW-1185">Reference proteome</keyword>
<evidence type="ECO:0000313" key="2">
    <source>
        <dbReference type="EMBL" id="GAA5091601.1"/>
    </source>
</evidence>
<dbReference type="Proteomes" id="UP001500353">
    <property type="component" value="Unassembled WGS sequence"/>
</dbReference>
<comment type="caution">
    <text evidence="2">The sequence shown here is derived from an EMBL/GenBank/DDBJ whole genome shotgun (WGS) entry which is preliminary data.</text>
</comment>
<name>A0ABP9M6N0_9FLAO</name>
<feature type="transmembrane region" description="Helical" evidence="1">
    <location>
        <begin position="311"/>
        <end position="327"/>
    </location>
</feature>